<keyword evidence="3" id="KW-1185">Reference proteome</keyword>
<accession>A0A1Y1WNC4</accession>
<gene>
    <name evidence="2" type="ORF">DL89DRAFT_26095</name>
</gene>
<name>A0A1Y1WNC4_9FUNG</name>
<dbReference type="AlphaFoldDB" id="A0A1Y1WNC4"/>
<dbReference type="RefSeq" id="XP_040748234.1">
    <property type="nucleotide sequence ID" value="XM_040885827.1"/>
</dbReference>
<evidence type="ECO:0000313" key="3">
    <source>
        <dbReference type="Proteomes" id="UP000193922"/>
    </source>
</evidence>
<proteinExistence type="predicted"/>
<evidence type="ECO:0000313" key="2">
    <source>
        <dbReference type="EMBL" id="ORX75023.1"/>
    </source>
</evidence>
<reference evidence="2 3" key="1">
    <citation type="submission" date="2016-07" db="EMBL/GenBank/DDBJ databases">
        <title>Pervasive Adenine N6-methylation of Active Genes in Fungi.</title>
        <authorList>
            <consortium name="DOE Joint Genome Institute"/>
            <person name="Mondo S.J."/>
            <person name="Dannebaum R.O."/>
            <person name="Kuo R.C."/>
            <person name="Labutti K."/>
            <person name="Haridas S."/>
            <person name="Kuo A."/>
            <person name="Salamov A."/>
            <person name="Ahrendt S.R."/>
            <person name="Lipzen A."/>
            <person name="Sullivan W."/>
            <person name="Andreopoulos W.B."/>
            <person name="Clum A."/>
            <person name="Lindquist E."/>
            <person name="Daum C."/>
            <person name="Ramamoorthy G.K."/>
            <person name="Gryganskyi A."/>
            <person name="Culley D."/>
            <person name="Magnuson J.K."/>
            <person name="James T.Y."/>
            <person name="O'Malley M.A."/>
            <person name="Stajich J.E."/>
            <person name="Spatafora J.W."/>
            <person name="Visel A."/>
            <person name="Grigoriev I.V."/>
        </authorList>
    </citation>
    <scope>NUCLEOTIDE SEQUENCE [LARGE SCALE GENOMIC DNA]</scope>
    <source>
        <strain evidence="2 3">ATCC 12442</strain>
    </source>
</reference>
<dbReference type="GeneID" id="63802475"/>
<organism evidence="2 3">
    <name type="scientific">Linderina pennispora</name>
    <dbReference type="NCBI Taxonomy" id="61395"/>
    <lineage>
        <taxon>Eukaryota</taxon>
        <taxon>Fungi</taxon>
        <taxon>Fungi incertae sedis</taxon>
        <taxon>Zoopagomycota</taxon>
        <taxon>Kickxellomycotina</taxon>
        <taxon>Kickxellomycetes</taxon>
        <taxon>Kickxellales</taxon>
        <taxon>Kickxellaceae</taxon>
        <taxon>Linderina</taxon>
    </lineage>
</organism>
<sequence length="229" mass="23628">MSTTCHTSPAEYVGAASCQSQAVMIISYVDPKGELHVSPANSPLTPPVTAAGVFRRGSGSNNGVQHMARSGVNPSAMPQPARYHGTNQPHSPYYAHGSASSPMFNYRGVTAPATRTAYATTSHGSRYSAGEASASATVGPAFLGSDPNAPRQHYPAGHARPGVRGMFEPVVTAAPTSGAWSPAQVPVTTRPMSATTPSRRTSISPVLTALQPAGYHIANLPDDGDSGFV</sequence>
<protein>
    <submittedName>
        <fullName evidence="2">Uncharacterized protein</fullName>
    </submittedName>
</protein>
<feature type="region of interest" description="Disordered" evidence="1">
    <location>
        <begin position="139"/>
        <end position="161"/>
    </location>
</feature>
<comment type="caution">
    <text evidence="2">The sequence shown here is derived from an EMBL/GenBank/DDBJ whole genome shotgun (WGS) entry which is preliminary data.</text>
</comment>
<feature type="region of interest" description="Disordered" evidence="1">
    <location>
        <begin position="177"/>
        <end position="200"/>
    </location>
</feature>
<dbReference type="OrthoDB" id="5598355at2759"/>
<dbReference type="Proteomes" id="UP000193922">
    <property type="component" value="Unassembled WGS sequence"/>
</dbReference>
<evidence type="ECO:0000256" key="1">
    <source>
        <dbReference type="SAM" id="MobiDB-lite"/>
    </source>
</evidence>
<feature type="compositionally biased region" description="Polar residues" evidence="1">
    <location>
        <begin position="186"/>
        <end position="200"/>
    </location>
</feature>
<dbReference type="EMBL" id="MCFD01000001">
    <property type="protein sequence ID" value="ORX75023.1"/>
    <property type="molecule type" value="Genomic_DNA"/>
</dbReference>